<dbReference type="REBASE" id="13225">
    <property type="entry name" value="M.HwaORF3277P"/>
</dbReference>
<feature type="domain" description="Type II methyltransferase M.TaqI-like" evidence="7">
    <location>
        <begin position="77"/>
        <end position="186"/>
    </location>
</feature>
<keyword evidence="3 8" id="KW-0489">Methyltransferase</keyword>
<dbReference type="STRING" id="362976.HQ_3277A"/>
<evidence type="ECO:0000256" key="3">
    <source>
        <dbReference type="ARBA" id="ARBA00022603"/>
    </source>
</evidence>
<keyword evidence="5" id="KW-0949">S-adenosyl-L-methionine</keyword>
<proteinExistence type="inferred from homology"/>
<evidence type="ECO:0000259" key="7">
    <source>
        <dbReference type="Pfam" id="PF07669"/>
    </source>
</evidence>
<dbReference type="Proteomes" id="UP000001975">
    <property type="component" value="Chromosome"/>
</dbReference>
<dbReference type="Gene3D" id="3.40.50.150">
    <property type="entry name" value="Vaccinia Virus protein VP39"/>
    <property type="match status" value="1"/>
</dbReference>
<evidence type="ECO:0000256" key="6">
    <source>
        <dbReference type="ARBA" id="ARBA00047942"/>
    </source>
</evidence>
<dbReference type="PANTHER" id="PTHR33841:SF5">
    <property type="entry name" value="DNA METHYLASE (MODIFICATION METHYLASE) (METHYLTRANSFERASE)-RELATED"/>
    <property type="match status" value="1"/>
</dbReference>
<dbReference type="AlphaFoldDB" id="Q18F84"/>
<name>Q18F84_HALWD</name>
<dbReference type="GO" id="GO:0009007">
    <property type="term" value="F:site-specific DNA-methyltransferase (adenine-specific) activity"/>
    <property type="evidence" value="ECO:0007669"/>
    <property type="project" value="UniProtKB-EC"/>
</dbReference>
<dbReference type="EC" id="2.1.1.72" evidence="2"/>
<sequence length="455" mass="51618">MRGHVPTPDRLADKMVEKLFRDNPPEDGERILYPGCGRGPFISAVHRYCDSNDFPVPEGVAVEIDPELYEDARKRHKDKEVEFLERDFLTDSDGLDKFEYVLGNPPYIPIEGLEEDEKGRYRREFETAEGRFDLYVLFFEQAIDLLSSGGRLCFVTPEKFEYTETTAALRRVLASSGVEEIHHVDEDSFEGLVTYPTVTVIDADGRNETRVVGRDGEVRDVDLPDDGSSWAAAVRGGEPDIETGVTLGDVCRRISCGVATGADKVFVMDREEAPPQLDDWTYPTTSGKQLRINDGPESGQVFVCPYDADGRLPSRDELGDFGDWASLYRERLEDRSCYEKGKQVWYGWHENPPMDDILQRKLLCKDVTEEPHFWRDDSGEVVPRHSVYYLIPEEGVDIEELQEYLNSGDAQAWLEANCQRAANGFLRLQSTVMKQLPVPEQFGHHRQSTLTAETG</sequence>
<dbReference type="InterPro" id="IPR029063">
    <property type="entry name" value="SAM-dependent_MTases_sf"/>
</dbReference>
<dbReference type="Pfam" id="PF07669">
    <property type="entry name" value="Eco57I"/>
    <property type="match status" value="1"/>
</dbReference>
<dbReference type="eggNOG" id="arCOG02636">
    <property type="taxonomic scope" value="Archaea"/>
</dbReference>
<reference evidence="8 9" key="1">
    <citation type="journal article" date="2006" name="BMC Genomics">
        <title>The genome of the square archaeon Haloquadratum walsbyi: life at the limits of water activity.</title>
        <authorList>
            <person name="Bolhuis H.H."/>
            <person name="Palm P.P."/>
            <person name="Wende A.W."/>
            <person name="Falb M.M."/>
            <person name="Rampp M.M."/>
            <person name="Rodriguez-Valera F.F."/>
            <person name="Pfeiffer F.F."/>
            <person name="Oesterhelt D.D."/>
        </authorList>
    </citation>
    <scope>NUCLEOTIDE SEQUENCE [LARGE SCALE GENOMIC DNA]</scope>
    <source>
        <strain evidence="9">DSM 16790 / HBSQ001</strain>
    </source>
</reference>
<dbReference type="CDD" id="cd02440">
    <property type="entry name" value="AdoMet_MTases"/>
    <property type="match status" value="1"/>
</dbReference>
<dbReference type="InterPro" id="IPR011639">
    <property type="entry name" value="MethylTrfase_TaqI-like_dom"/>
</dbReference>
<dbReference type="PANTHER" id="PTHR33841">
    <property type="entry name" value="DNA METHYLTRANSFERASE YEEA-RELATED"/>
    <property type="match status" value="1"/>
</dbReference>
<dbReference type="InterPro" id="IPR002052">
    <property type="entry name" value="DNA_methylase_N6_adenine_CS"/>
</dbReference>
<evidence type="ECO:0000313" key="9">
    <source>
        <dbReference type="Proteomes" id="UP000001975"/>
    </source>
</evidence>
<evidence type="ECO:0000313" key="8">
    <source>
        <dbReference type="EMBL" id="CAJ53374.1"/>
    </source>
</evidence>
<dbReference type="InterPro" id="IPR050953">
    <property type="entry name" value="N4_N6_ade-DNA_methylase"/>
</dbReference>
<comment type="catalytic activity">
    <reaction evidence="6">
        <text>a 2'-deoxyadenosine in DNA + S-adenosyl-L-methionine = an N(6)-methyl-2'-deoxyadenosine in DNA + S-adenosyl-L-homocysteine + H(+)</text>
        <dbReference type="Rhea" id="RHEA:15197"/>
        <dbReference type="Rhea" id="RHEA-COMP:12418"/>
        <dbReference type="Rhea" id="RHEA-COMP:12419"/>
        <dbReference type="ChEBI" id="CHEBI:15378"/>
        <dbReference type="ChEBI" id="CHEBI:57856"/>
        <dbReference type="ChEBI" id="CHEBI:59789"/>
        <dbReference type="ChEBI" id="CHEBI:90615"/>
        <dbReference type="ChEBI" id="CHEBI:90616"/>
        <dbReference type="EC" id="2.1.1.72"/>
    </reaction>
</comment>
<dbReference type="GO" id="GO:0032259">
    <property type="term" value="P:methylation"/>
    <property type="evidence" value="ECO:0007669"/>
    <property type="project" value="UniProtKB-KW"/>
</dbReference>
<keyword evidence="4 8" id="KW-0808">Transferase</keyword>
<gene>
    <name evidence="8" type="ordered locus">HQ_3277A</name>
</gene>
<organism evidence="8 9">
    <name type="scientific">Haloquadratum walsbyi (strain DSM 16790 / HBSQ001)</name>
    <dbReference type="NCBI Taxonomy" id="362976"/>
    <lineage>
        <taxon>Archaea</taxon>
        <taxon>Methanobacteriati</taxon>
        <taxon>Methanobacteriota</taxon>
        <taxon>Stenosarchaea group</taxon>
        <taxon>Halobacteria</taxon>
        <taxon>Halobacteriales</taxon>
        <taxon>Haloferacaceae</taxon>
        <taxon>Haloquadratum</taxon>
    </lineage>
</organism>
<comment type="similarity">
    <text evidence="1">Belongs to the N(4)/N(6)-methyltransferase family.</text>
</comment>
<dbReference type="SUPFAM" id="SSF53335">
    <property type="entry name" value="S-adenosyl-L-methionine-dependent methyltransferases"/>
    <property type="match status" value="1"/>
</dbReference>
<evidence type="ECO:0000256" key="5">
    <source>
        <dbReference type="ARBA" id="ARBA00022691"/>
    </source>
</evidence>
<dbReference type="HOGENOM" id="CLU_034179_0_0_2"/>
<dbReference type="GO" id="GO:0003676">
    <property type="term" value="F:nucleic acid binding"/>
    <property type="evidence" value="ECO:0007669"/>
    <property type="project" value="InterPro"/>
</dbReference>
<keyword evidence="9" id="KW-1185">Reference proteome</keyword>
<dbReference type="EMBL" id="AM180088">
    <property type="protein sequence ID" value="CAJ53374.1"/>
    <property type="molecule type" value="Genomic_DNA"/>
</dbReference>
<accession>Q18F84</accession>
<dbReference type="PRINTS" id="PR00507">
    <property type="entry name" value="N12N6MTFRASE"/>
</dbReference>
<dbReference type="PROSITE" id="PS00092">
    <property type="entry name" value="N6_MTASE"/>
    <property type="match status" value="1"/>
</dbReference>
<evidence type="ECO:0000256" key="4">
    <source>
        <dbReference type="ARBA" id="ARBA00022679"/>
    </source>
</evidence>
<protein>
    <recommendedName>
        <fullName evidence="2">site-specific DNA-methyltransferase (adenine-specific)</fullName>
        <ecNumber evidence="2">2.1.1.72</ecNumber>
    </recommendedName>
</protein>
<dbReference type="KEGG" id="hwa:HQ_3277A"/>
<dbReference type="GO" id="GO:0006304">
    <property type="term" value="P:DNA modification"/>
    <property type="evidence" value="ECO:0007669"/>
    <property type="project" value="InterPro"/>
</dbReference>
<evidence type="ECO:0000256" key="2">
    <source>
        <dbReference type="ARBA" id="ARBA00011900"/>
    </source>
</evidence>
<evidence type="ECO:0000256" key="1">
    <source>
        <dbReference type="ARBA" id="ARBA00006594"/>
    </source>
</evidence>